<proteinExistence type="predicted"/>
<feature type="non-terminal residue" evidence="1">
    <location>
        <position position="75"/>
    </location>
</feature>
<protein>
    <submittedName>
        <fullName evidence="1">Uncharacterized protein</fullName>
    </submittedName>
</protein>
<evidence type="ECO:0000313" key="1">
    <source>
        <dbReference type="EMBL" id="GBO26306.1"/>
    </source>
</evidence>
<evidence type="ECO:0000313" key="2">
    <source>
        <dbReference type="Proteomes" id="UP000499080"/>
    </source>
</evidence>
<keyword evidence="2" id="KW-1185">Reference proteome</keyword>
<organism evidence="1 2">
    <name type="scientific">Araneus ventricosus</name>
    <name type="common">Orbweaver spider</name>
    <name type="synonym">Epeira ventricosa</name>
    <dbReference type="NCBI Taxonomy" id="182803"/>
    <lineage>
        <taxon>Eukaryota</taxon>
        <taxon>Metazoa</taxon>
        <taxon>Ecdysozoa</taxon>
        <taxon>Arthropoda</taxon>
        <taxon>Chelicerata</taxon>
        <taxon>Arachnida</taxon>
        <taxon>Araneae</taxon>
        <taxon>Araneomorphae</taxon>
        <taxon>Entelegynae</taxon>
        <taxon>Araneoidea</taxon>
        <taxon>Araneidae</taxon>
        <taxon>Araneus</taxon>
    </lineage>
</organism>
<dbReference type="Proteomes" id="UP000499080">
    <property type="component" value="Unassembled WGS sequence"/>
</dbReference>
<reference evidence="1 2" key="1">
    <citation type="journal article" date="2019" name="Sci. Rep.">
        <title>Orb-weaving spider Araneus ventricosus genome elucidates the spidroin gene catalogue.</title>
        <authorList>
            <person name="Kono N."/>
            <person name="Nakamura H."/>
            <person name="Ohtoshi R."/>
            <person name="Moran D.A.P."/>
            <person name="Shinohara A."/>
            <person name="Yoshida Y."/>
            <person name="Fujiwara M."/>
            <person name="Mori M."/>
            <person name="Tomita M."/>
            <person name="Arakawa K."/>
        </authorList>
    </citation>
    <scope>NUCLEOTIDE SEQUENCE [LARGE SCALE GENOMIC DNA]</scope>
</reference>
<comment type="caution">
    <text evidence="1">The sequence shown here is derived from an EMBL/GenBank/DDBJ whole genome shotgun (WGS) entry which is preliminary data.</text>
</comment>
<dbReference type="AlphaFoldDB" id="A0A4Y2VQ10"/>
<gene>
    <name evidence="1" type="ORF">AVEN_7006_1</name>
</gene>
<dbReference type="EMBL" id="BGPR01049319">
    <property type="protein sequence ID" value="GBO26306.1"/>
    <property type="molecule type" value="Genomic_DNA"/>
</dbReference>
<name>A0A4Y2VQ10_ARAVE</name>
<sequence>MFGSKNDKIALLFGLHDRPLKLPQGALRLPLFLRSLRHWIVVVTFIRKLRVSSEWPSPATAQSLPQEVFSVIGVE</sequence>
<accession>A0A4Y2VQ10</accession>